<keyword evidence="2" id="KW-1185">Reference proteome</keyword>
<name>A0A8H4B4U7_GIGMA</name>
<sequence>MDIHLNLSRMVATWQHWSIIKWVEAYTKKIHQHGVKTTNITYRMRCSDSSQMPFGSEKRTTVLGGNGSVYILLVECNKIWQRLIIMRQIPFFGFIL</sequence>
<comment type="caution">
    <text evidence="1">The sequence shown here is derived from an EMBL/GenBank/DDBJ whole genome shotgun (WGS) entry which is preliminary data.</text>
</comment>
<evidence type="ECO:0000313" key="2">
    <source>
        <dbReference type="Proteomes" id="UP000439903"/>
    </source>
</evidence>
<dbReference type="AlphaFoldDB" id="A0A8H4B4U7"/>
<dbReference type="Proteomes" id="UP000439903">
    <property type="component" value="Unassembled WGS sequence"/>
</dbReference>
<protein>
    <submittedName>
        <fullName evidence="1">Uncharacterized protein</fullName>
    </submittedName>
</protein>
<dbReference type="EMBL" id="WTPW01000015">
    <property type="protein sequence ID" value="KAF0559896.1"/>
    <property type="molecule type" value="Genomic_DNA"/>
</dbReference>
<gene>
    <name evidence="1" type="ORF">F8M41_004411</name>
</gene>
<evidence type="ECO:0000313" key="1">
    <source>
        <dbReference type="EMBL" id="KAF0559896.1"/>
    </source>
</evidence>
<accession>A0A8H4B4U7</accession>
<reference evidence="1 2" key="1">
    <citation type="journal article" date="2019" name="Environ. Microbiol.">
        <title>At the nexus of three kingdoms: the genome of the mycorrhizal fungus Gigaspora margarita provides insights into plant, endobacterial and fungal interactions.</title>
        <authorList>
            <person name="Venice F."/>
            <person name="Ghignone S."/>
            <person name="Salvioli di Fossalunga A."/>
            <person name="Amselem J."/>
            <person name="Novero M."/>
            <person name="Xianan X."/>
            <person name="Sedzielewska Toro K."/>
            <person name="Morin E."/>
            <person name="Lipzen A."/>
            <person name="Grigoriev I.V."/>
            <person name="Henrissat B."/>
            <person name="Martin F.M."/>
            <person name="Bonfante P."/>
        </authorList>
    </citation>
    <scope>NUCLEOTIDE SEQUENCE [LARGE SCALE GENOMIC DNA]</scope>
    <source>
        <strain evidence="1 2">BEG34</strain>
    </source>
</reference>
<proteinExistence type="predicted"/>
<organism evidence="1 2">
    <name type="scientific">Gigaspora margarita</name>
    <dbReference type="NCBI Taxonomy" id="4874"/>
    <lineage>
        <taxon>Eukaryota</taxon>
        <taxon>Fungi</taxon>
        <taxon>Fungi incertae sedis</taxon>
        <taxon>Mucoromycota</taxon>
        <taxon>Glomeromycotina</taxon>
        <taxon>Glomeromycetes</taxon>
        <taxon>Diversisporales</taxon>
        <taxon>Gigasporaceae</taxon>
        <taxon>Gigaspora</taxon>
    </lineage>
</organism>